<evidence type="ECO:0000259" key="1">
    <source>
        <dbReference type="Pfam" id="PF09992"/>
    </source>
</evidence>
<sequence length="259" mass="28883">MKRILFILLPILAFLVVLIFFYKSKGIDKKIKTPQKEEQAEESFSPTPSLTESFNSSYQTVWVTVRDIGKIKLFLNLVEKLSSDEASTKNNCAHLINGGFYDKNDKPIGLFVIDGRVLEIAKENSLLNGYFYIDLQEKAYIESVSPKSPSIAVQAGPILFKNQKPVSLTLSKDELARRIVVATTKDQKAIFLVFYTKANPLLGPTLSELPGIIEEIRQNAKLDIVNAINLDGGTHSSFLTKNFKLSEVATIGSYFCIVP</sequence>
<dbReference type="EMBL" id="LBVW01000003">
    <property type="protein sequence ID" value="KKQ94203.1"/>
    <property type="molecule type" value="Genomic_DNA"/>
</dbReference>
<reference evidence="2 3" key="1">
    <citation type="journal article" date="2015" name="Nature">
        <title>rRNA introns, odd ribosomes, and small enigmatic genomes across a large radiation of phyla.</title>
        <authorList>
            <person name="Brown C.T."/>
            <person name="Hug L.A."/>
            <person name="Thomas B.C."/>
            <person name="Sharon I."/>
            <person name="Castelle C.J."/>
            <person name="Singh A."/>
            <person name="Wilkins M.J."/>
            <person name="Williams K.H."/>
            <person name="Banfield J.F."/>
        </authorList>
    </citation>
    <scope>NUCLEOTIDE SEQUENCE [LARGE SCALE GENOMIC DNA]</scope>
</reference>
<organism evidence="2 3">
    <name type="scientific">Candidatus Woesebacteria bacterium GW2011_GWB1_39_10b</name>
    <dbReference type="NCBI Taxonomy" id="1618573"/>
    <lineage>
        <taxon>Bacteria</taxon>
        <taxon>Candidatus Woeseibacteriota</taxon>
    </lineage>
</organism>
<dbReference type="InterPro" id="IPR018711">
    <property type="entry name" value="NAGPA"/>
</dbReference>
<dbReference type="AlphaFoldDB" id="A0A0G0LQP7"/>
<evidence type="ECO:0000313" key="3">
    <source>
        <dbReference type="Proteomes" id="UP000034932"/>
    </source>
</evidence>
<gene>
    <name evidence="2" type="ORF">UT19_C0003G0008</name>
</gene>
<accession>A0A0G0LQP7</accession>
<evidence type="ECO:0000313" key="2">
    <source>
        <dbReference type="EMBL" id="KKQ94203.1"/>
    </source>
</evidence>
<dbReference type="Pfam" id="PF09992">
    <property type="entry name" value="NAGPA"/>
    <property type="match status" value="1"/>
</dbReference>
<dbReference type="STRING" id="1618573.UT19_C0003G0008"/>
<dbReference type="Proteomes" id="UP000034932">
    <property type="component" value="Unassembled WGS sequence"/>
</dbReference>
<proteinExistence type="predicted"/>
<comment type="caution">
    <text evidence="2">The sequence shown here is derived from an EMBL/GenBank/DDBJ whole genome shotgun (WGS) entry which is preliminary data.</text>
</comment>
<name>A0A0G0LQP7_9BACT</name>
<protein>
    <recommendedName>
        <fullName evidence="1">Phosphodiester glycosidase domain-containing protein</fullName>
    </recommendedName>
</protein>
<feature type="domain" description="Phosphodiester glycosidase" evidence="1">
    <location>
        <begin position="91"/>
        <end position="242"/>
    </location>
</feature>